<dbReference type="GO" id="GO:0003700">
    <property type="term" value="F:DNA-binding transcription factor activity"/>
    <property type="evidence" value="ECO:0007669"/>
    <property type="project" value="InterPro"/>
</dbReference>
<dbReference type="InterPro" id="IPR001067">
    <property type="entry name" value="Nuc_translocat"/>
</dbReference>
<dbReference type="PRINTS" id="PR00785">
    <property type="entry name" value="NCTRNSLOCATR"/>
</dbReference>
<name>A0A3Q2ZCQ3_KRYMA</name>
<dbReference type="SMART" id="SM00091">
    <property type="entry name" value="PAS"/>
    <property type="match status" value="1"/>
</dbReference>
<dbReference type="Proteomes" id="UP000264800">
    <property type="component" value="Unplaced"/>
</dbReference>
<evidence type="ECO:0000256" key="3">
    <source>
        <dbReference type="ARBA" id="ARBA00023163"/>
    </source>
</evidence>
<evidence type="ECO:0000313" key="6">
    <source>
        <dbReference type="Ensembl" id="ENSKMAP00000000365.1"/>
    </source>
</evidence>
<dbReference type="InterPro" id="IPR050933">
    <property type="entry name" value="Circadian_TF"/>
</dbReference>
<proteinExistence type="predicted"/>
<dbReference type="GO" id="GO:0005667">
    <property type="term" value="C:transcription regulator complex"/>
    <property type="evidence" value="ECO:0007669"/>
    <property type="project" value="InterPro"/>
</dbReference>
<evidence type="ECO:0000259" key="5">
    <source>
        <dbReference type="PROSITE" id="PS50112"/>
    </source>
</evidence>
<keyword evidence="1" id="KW-0805">Transcription regulation</keyword>
<dbReference type="CDD" id="cd00130">
    <property type="entry name" value="PAS"/>
    <property type="match status" value="1"/>
</dbReference>
<dbReference type="GeneTree" id="ENSGT00940000160423"/>
<dbReference type="STRING" id="37003.ENSKMAP00000000365"/>
<dbReference type="InterPro" id="IPR000014">
    <property type="entry name" value="PAS"/>
</dbReference>
<dbReference type="InterPro" id="IPR035965">
    <property type="entry name" value="PAS-like_dom_sf"/>
</dbReference>
<evidence type="ECO:0000313" key="7">
    <source>
        <dbReference type="Proteomes" id="UP000264800"/>
    </source>
</evidence>
<dbReference type="SUPFAM" id="SSF55785">
    <property type="entry name" value="PYP-like sensor domain (PAS domain)"/>
    <property type="match status" value="1"/>
</dbReference>
<evidence type="ECO:0000256" key="4">
    <source>
        <dbReference type="ARBA" id="ARBA00023242"/>
    </source>
</evidence>
<dbReference type="NCBIfam" id="TIGR00229">
    <property type="entry name" value="sensory_box"/>
    <property type="match status" value="1"/>
</dbReference>
<accession>A0A3Q2ZCQ3</accession>
<dbReference type="PROSITE" id="PS50112">
    <property type="entry name" value="PAS"/>
    <property type="match status" value="1"/>
</dbReference>
<dbReference type="Ensembl" id="ENSKMAT00000000394.1">
    <property type="protein sequence ID" value="ENSKMAP00000000365.1"/>
    <property type="gene ID" value="ENSKMAG00000000295.1"/>
</dbReference>
<keyword evidence="4" id="KW-0539">Nucleus</keyword>
<feature type="domain" description="PAS" evidence="5">
    <location>
        <begin position="50"/>
        <end position="99"/>
    </location>
</feature>
<reference evidence="6" key="2">
    <citation type="submission" date="2025-09" db="UniProtKB">
        <authorList>
            <consortium name="Ensembl"/>
        </authorList>
    </citation>
    <scope>IDENTIFICATION</scope>
</reference>
<dbReference type="Pfam" id="PF14598">
    <property type="entry name" value="PAS_11"/>
    <property type="match status" value="1"/>
</dbReference>
<dbReference type="GO" id="GO:0005634">
    <property type="term" value="C:nucleus"/>
    <property type="evidence" value="ECO:0007669"/>
    <property type="project" value="InterPro"/>
</dbReference>
<dbReference type="GO" id="GO:0005737">
    <property type="term" value="C:cytoplasm"/>
    <property type="evidence" value="ECO:0007669"/>
    <property type="project" value="InterPro"/>
</dbReference>
<sequence>RGLGEKESPGPGKGLSCLVTMCRLHPNVSHQPPRDVHVKATEFVTRCAIDGKFTFVDQQATTVIGYLPQEVLGTSCYEYFHQDDLQHLAGKHRQVLRSKEKVETQRYKFKTKYGSYVSLQSQWAGFTNPWTKEIEFIVSLNRIEAALSARVIIPAAGVIWIVFSASTEDTKQIPEIPGLSAGVGMMIYAGSIGTQIANELIDSYRYIPSELICKKVLRRTVCSPGSKEIKTTRSFLFSCSVRFYPDESSQLGLDGMVVPGLSSFSSDEAAMEVIWRLLETDVSMGQSADFEDLHWPF</sequence>
<evidence type="ECO:0000256" key="2">
    <source>
        <dbReference type="ARBA" id="ARBA00023125"/>
    </source>
</evidence>
<dbReference type="GO" id="GO:0003677">
    <property type="term" value="F:DNA binding"/>
    <property type="evidence" value="ECO:0007669"/>
    <property type="project" value="UniProtKB-KW"/>
</dbReference>
<organism evidence="6 7">
    <name type="scientific">Kryptolebias marmoratus</name>
    <name type="common">Mangrove killifish</name>
    <name type="synonym">Rivulus marmoratus</name>
    <dbReference type="NCBI Taxonomy" id="37003"/>
    <lineage>
        <taxon>Eukaryota</taxon>
        <taxon>Metazoa</taxon>
        <taxon>Chordata</taxon>
        <taxon>Craniata</taxon>
        <taxon>Vertebrata</taxon>
        <taxon>Euteleostomi</taxon>
        <taxon>Actinopterygii</taxon>
        <taxon>Neopterygii</taxon>
        <taxon>Teleostei</taxon>
        <taxon>Neoteleostei</taxon>
        <taxon>Acanthomorphata</taxon>
        <taxon>Ovalentaria</taxon>
        <taxon>Atherinomorphae</taxon>
        <taxon>Cyprinodontiformes</taxon>
        <taxon>Rivulidae</taxon>
        <taxon>Kryptolebias</taxon>
    </lineage>
</organism>
<keyword evidence="2" id="KW-0238">DNA-binding</keyword>
<dbReference type="AlphaFoldDB" id="A0A3Q2ZCQ3"/>
<keyword evidence="3" id="KW-0804">Transcription</keyword>
<evidence type="ECO:0000256" key="1">
    <source>
        <dbReference type="ARBA" id="ARBA00023015"/>
    </source>
</evidence>
<dbReference type="Gene3D" id="3.30.450.20">
    <property type="entry name" value="PAS domain"/>
    <property type="match status" value="1"/>
</dbReference>
<protein>
    <recommendedName>
        <fullName evidence="5">PAS domain-containing protein</fullName>
    </recommendedName>
</protein>
<reference evidence="6" key="1">
    <citation type="submission" date="2025-08" db="UniProtKB">
        <authorList>
            <consortium name="Ensembl"/>
        </authorList>
    </citation>
    <scope>IDENTIFICATION</scope>
</reference>
<dbReference type="PANTHER" id="PTHR23042">
    <property type="entry name" value="CIRCADIAN PROTEIN CLOCK/ARNT/BMAL/PAS"/>
    <property type="match status" value="1"/>
</dbReference>
<keyword evidence="7" id="KW-1185">Reference proteome</keyword>